<accession>A0A2S4W2X3</accession>
<gene>
    <name evidence="1" type="ORF">PSTT_01683</name>
</gene>
<keyword evidence="2" id="KW-1185">Reference proteome</keyword>
<sequence>MLNVPKKTTETMENDEAPVTPVNLLYSKNSMAPVAPTEKLADNSAMEIDKPSPESSAAIPTPPMITHGQLAKMLKADQIWILVKEHVALMPRKELCVLYQDLNLIRLQHLCELSGLCWRPLRLAVARQKVL</sequence>
<proteinExistence type="predicted"/>
<dbReference type="EMBL" id="PKSL01000009">
    <property type="protein sequence ID" value="POW16027.1"/>
    <property type="molecule type" value="Genomic_DNA"/>
</dbReference>
<name>A0A2S4W2X3_9BASI</name>
<comment type="caution">
    <text evidence="1">The sequence shown here is derived from an EMBL/GenBank/DDBJ whole genome shotgun (WGS) entry which is preliminary data.</text>
</comment>
<evidence type="ECO:0000313" key="1">
    <source>
        <dbReference type="EMBL" id="POW16027.1"/>
    </source>
</evidence>
<dbReference type="VEuPathDB" id="FungiDB:PSTT_01683"/>
<dbReference type="AlphaFoldDB" id="A0A2S4W2X3"/>
<organism evidence="1 2">
    <name type="scientific">Puccinia striiformis</name>
    <dbReference type="NCBI Taxonomy" id="27350"/>
    <lineage>
        <taxon>Eukaryota</taxon>
        <taxon>Fungi</taxon>
        <taxon>Dikarya</taxon>
        <taxon>Basidiomycota</taxon>
        <taxon>Pucciniomycotina</taxon>
        <taxon>Pucciniomycetes</taxon>
        <taxon>Pucciniales</taxon>
        <taxon>Pucciniaceae</taxon>
        <taxon>Puccinia</taxon>
    </lineage>
</organism>
<protein>
    <submittedName>
        <fullName evidence="1">Uncharacterized protein</fullName>
    </submittedName>
</protein>
<dbReference type="Proteomes" id="UP000239156">
    <property type="component" value="Unassembled WGS sequence"/>
</dbReference>
<evidence type="ECO:0000313" key="2">
    <source>
        <dbReference type="Proteomes" id="UP000239156"/>
    </source>
</evidence>
<reference evidence="1" key="1">
    <citation type="submission" date="2017-12" db="EMBL/GenBank/DDBJ databases">
        <title>Gene loss provides genomic basis for host adaptation in cereal stripe rust fungi.</title>
        <authorList>
            <person name="Xia C."/>
        </authorList>
    </citation>
    <scope>NUCLEOTIDE SEQUENCE [LARGE SCALE GENOMIC DNA]</scope>
    <source>
        <strain evidence="1">93-210</strain>
    </source>
</reference>
<dbReference type="VEuPathDB" id="FungiDB:PSHT_01194"/>